<proteinExistence type="predicted"/>
<name>A0ABU1PNP7_9PSEU</name>
<reference evidence="2 3" key="1">
    <citation type="submission" date="2023-07" db="EMBL/GenBank/DDBJ databases">
        <title>Sequencing the genomes of 1000 actinobacteria strains.</title>
        <authorList>
            <person name="Klenk H.-P."/>
        </authorList>
    </citation>
    <scope>NUCLEOTIDE SEQUENCE [LARGE SCALE GENOMIC DNA]</scope>
    <source>
        <strain evidence="2 3">DSM 43749</strain>
    </source>
</reference>
<evidence type="ECO:0000313" key="2">
    <source>
        <dbReference type="EMBL" id="MDR6591699.1"/>
    </source>
</evidence>
<dbReference type="EMBL" id="JAVDSG010000001">
    <property type="protein sequence ID" value="MDR6591699.1"/>
    <property type="molecule type" value="Genomic_DNA"/>
</dbReference>
<dbReference type="RefSeq" id="WP_310302198.1">
    <property type="nucleotide sequence ID" value="NZ_BAAAXB010000001.1"/>
</dbReference>
<evidence type="ECO:0000313" key="3">
    <source>
        <dbReference type="Proteomes" id="UP001268819"/>
    </source>
</evidence>
<gene>
    <name evidence="2" type="ORF">J2S66_000083</name>
</gene>
<organism evidence="2 3">
    <name type="scientific">Saccharothrix longispora</name>
    <dbReference type="NCBI Taxonomy" id="33920"/>
    <lineage>
        <taxon>Bacteria</taxon>
        <taxon>Bacillati</taxon>
        <taxon>Actinomycetota</taxon>
        <taxon>Actinomycetes</taxon>
        <taxon>Pseudonocardiales</taxon>
        <taxon>Pseudonocardiaceae</taxon>
        <taxon>Saccharothrix</taxon>
    </lineage>
</organism>
<feature type="compositionally biased region" description="Basic and acidic residues" evidence="1">
    <location>
        <begin position="11"/>
        <end position="25"/>
    </location>
</feature>
<feature type="region of interest" description="Disordered" evidence="1">
    <location>
        <begin position="1"/>
        <end position="48"/>
    </location>
</feature>
<sequence length="48" mass="5603">MDFLLPAGTPSRDDHDHQDRDDRDRLFRRRAGTSRSLHDRRLAGMSVP</sequence>
<keyword evidence="3" id="KW-1185">Reference proteome</keyword>
<dbReference type="Proteomes" id="UP001268819">
    <property type="component" value="Unassembled WGS sequence"/>
</dbReference>
<comment type="caution">
    <text evidence="2">The sequence shown here is derived from an EMBL/GenBank/DDBJ whole genome shotgun (WGS) entry which is preliminary data.</text>
</comment>
<protein>
    <submittedName>
        <fullName evidence="2">Uncharacterized protein</fullName>
    </submittedName>
</protein>
<evidence type="ECO:0000256" key="1">
    <source>
        <dbReference type="SAM" id="MobiDB-lite"/>
    </source>
</evidence>
<accession>A0ABU1PNP7</accession>